<evidence type="ECO:0000259" key="5">
    <source>
        <dbReference type="Pfam" id="PF13525"/>
    </source>
</evidence>
<evidence type="ECO:0000256" key="3">
    <source>
        <dbReference type="ARBA" id="ARBA00023237"/>
    </source>
</evidence>
<protein>
    <submittedName>
        <fullName evidence="6">Outer membrane protein assembly factor BamD</fullName>
    </submittedName>
</protein>
<keyword evidence="4" id="KW-0802">TPR repeat</keyword>
<keyword evidence="1" id="KW-0732">Signal</keyword>
<dbReference type="InterPro" id="IPR019734">
    <property type="entry name" value="TPR_rpt"/>
</dbReference>
<dbReference type="InterPro" id="IPR039565">
    <property type="entry name" value="BamD-like"/>
</dbReference>
<sequence length="357" mass="40640">MKFLPTLLLIIFLPTASFGFLDWFRSDKNVDYSVPTIQQLDAADQLYTAALDARDKNKPKTALKSLRTILLDYSNTPVAADALFLAGEIQMKQRNLSEAFKNFQKIVNRYPGYERFDAVISNQFIIASSFMNSGESGKVLGIFGSNHYDTAMEYFEVIIKNSPYSDYAPLSLMNIALIAQQKSDEELAIDALDRLITLYPRSLLTPDAYFAMAQVFASLIQGPEYDQGSTLEAINYYQDFLILFPRSQYVDEAEKGLQRVSEIYAQSKLIIAEFYYVNRHEEEAAAVFYNETITVAPETEAADIARQRLERMESGKKPPRFKVKLKSNDIPSAVNDFFVERWRAIDLEEAENDSILN</sequence>
<dbReference type="Pfam" id="PF13525">
    <property type="entry name" value="YfiO"/>
    <property type="match status" value="1"/>
</dbReference>
<feature type="repeat" description="TPR" evidence="4">
    <location>
        <begin position="80"/>
        <end position="113"/>
    </location>
</feature>
<dbReference type="RefSeq" id="WP_185691614.1">
    <property type="nucleotide sequence ID" value="NZ_JACHVA010000040.1"/>
</dbReference>
<accession>A0A7X1AW52</accession>
<feature type="domain" description="Outer membrane lipoprotein BamD-like" evidence="5">
    <location>
        <begin position="146"/>
        <end position="312"/>
    </location>
</feature>
<dbReference type="Proteomes" id="UP000525652">
    <property type="component" value="Unassembled WGS sequence"/>
</dbReference>
<evidence type="ECO:0000256" key="1">
    <source>
        <dbReference type="ARBA" id="ARBA00022729"/>
    </source>
</evidence>
<dbReference type="EMBL" id="JACHVA010000040">
    <property type="protein sequence ID" value="MBC2600879.1"/>
    <property type="molecule type" value="Genomic_DNA"/>
</dbReference>
<proteinExistence type="predicted"/>
<gene>
    <name evidence="6" type="primary">bamD</name>
    <name evidence="6" type="ORF">H5P30_03700</name>
</gene>
<dbReference type="SUPFAM" id="SSF48452">
    <property type="entry name" value="TPR-like"/>
    <property type="match status" value="1"/>
</dbReference>
<organism evidence="6 7">
    <name type="scientific">Puniceicoccus vermicola</name>
    <dbReference type="NCBI Taxonomy" id="388746"/>
    <lineage>
        <taxon>Bacteria</taxon>
        <taxon>Pseudomonadati</taxon>
        <taxon>Verrucomicrobiota</taxon>
        <taxon>Opitutia</taxon>
        <taxon>Puniceicoccales</taxon>
        <taxon>Puniceicoccaceae</taxon>
        <taxon>Puniceicoccus</taxon>
    </lineage>
</organism>
<name>A0A7X1AW52_9BACT</name>
<dbReference type="SMART" id="SM00028">
    <property type="entry name" value="TPR"/>
    <property type="match status" value="2"/>
</dbReference>
<dbReference type="NCBIfam" id="TIGR03302">
    <property type="entry name" value="OM_YfiO"/>
    <property type="match status" value="1"/>
</dbReference>
<dbReference type="Gene3D" id="1.25.40.10">
    <property type="entry name" value="Tetratricopeptide repeat domain"/>
    <property type="match status" value="2"/>
</dbReference>
<keyword evidence="3" id="KW-0998">Cell outer membrane</keyword>
<keyword evidence="7" id="KW-1185">Reference proteome</keyword>
<comment type="caution">
    <text evidence="6">The sequence shown here is derived from an EMBL/GenBank/DDBJ whole genome shotgun (WGS) entry which is preliminary data.</text>
</comment>
<dbReference type="Pfam" id="PF13432">
    <property type="entry name" value="TPR_16"/>
    <property type="match status" value="1"/>
</dbReference>
<evidence type="ECO:0000313" key="6">
    <source>
        <dbReference type="EMBL" id="MBC2600879.1"/>
    </source>
</evidence>
<evidence type="ECO:0000256" key="4">
    <source>
        <dbReference type="PROSITE-ProRule" id="PRU00339"/>
    </source>
</evidence>
<reference evidence="6 7" key="1">
    <citation type="submission" date="2020-07" db="EMBL/GenBank/DDBJ databases">
        <authorList>
            <person name="Feng X."/>
        </authorList>
    </citation>
    <scope>NUCLEOTIDE SEQUENCE [LARGE SCALE GENOMIC DNA]</scope>
    <source>
        <strain evidence="6 7">JCM14086</strain>
    </source>
</reference>
<dbReference type="AlphaFoldDB" id="A0A7X1AW52"/>
<evidence type="ECO:0000256" key="2">
    <source>
        <dbReference type="ARBA" id="ARBA00023136"/>
    </source>
</evidence>
<evidence type="ECO:0000313" key="7">
    <source>
        <dbReference type="Proteomes" id="UP000525652"/>
    </source>
</evidence>
<dbReference type="InterPro" id="IPR017689">
    <property type="entry name" value="BamD"/>
</dbReference>
<dbReference type="InterPro" id="IPR011990">
    <property type="entry name" value="TPR-like_helical_dom_sf"/>
</dbReference>
<dbReference type="PROSITE" id="PS50005">
    <property type="entry name" value="TPR"/>
    <property type="match status" value="1"/>
</dbReference>
<keyword evidence="2" id="KW-0472">Membrane</keyword>